<sequence length="77" mass="8792">MSAKYRYLIKECIIKKIIVLVLITTLCLTDAAMADGFNNGTIQQFNSCYIGQTQAEITIEQAKQMPVIYNDMLLNKW</sequence>
<comment type="caution">
    <text evidence="1">The sequence shown here is derived from an EMBL/GenBank/DDBJ whole genome shotgun (WGS) entry which is preliminary data.</text>
</comment>
<gene>
    <name evidence="1" type="ORF">GCM10023211_05690</name>
</gene>
<evidence type="ECO:0000313" key="1">
    <source>
        <dbReference type="EMBL" id="GAA5106184.1"/>
    </source>
</evidence>
<dbReference type="EMBL" id="BAABHY010000001">
    <property type="protein sequence ID" value="GAA5106184.1"/>
    <property type="molecule type" value="Genomic_DNA"/>
</dbReference>
<protein>
    <submittedName>
        <fullName evidence="1">Uncharacterized protein</fullName>
    </submittedName>
</protein>
<organism evidence="1 2">
    <name type="scientific">Orbus sasakiae</name>
    <dbReference type="NCBI Taxonomy" id="1078475"/>
    <lineage>
        <taxon>Bacteria</taxon>
        <taxon>Pseudomonadati</taxon>
        <taxon>Pseudomonadota</taxon>
        <taxon>Gammaproteobacteria</taxon>
        <taxon>Orbales</taxon>
        <taxon>Orbaceae</taxon>
        <taxon>Orbus</taxon>
    </lineage>
</organism>
<keyword evidence="2" id="KW-1185">Reference proteome</keyword>
<reference evidence="2" key="1">
    <citation type="journal article" date="2019" name="Int. J. Syst. Evol. Microbiol.">
        <title>The Global Catalogue of Microorganisms (GCM) 10K type strain sequencing project: providing services to taxonomists for standard genome sequencing and annotation.</title>
        <authorList>
            <consortium name="The Broad Institute Genomics Platform"/>
            <consortium name="The Broad Institute Genome Sequencing Center for Infectious Disease"/>
            <person name="Wu L."/>
            <person name="Ma J."/>
        </authorList>
    </citation>
    <scope>NUCLEOTIDE SEQUENCE [LARGE SCALE GENOMIC DNA]</scope>
    <source>
        <strain evidence="2">JCM 18050</strain>
    </source>
</reference>
<proteinExistence type="predicted"/>
<evidence type="ECO:0000313" key="2">
    <source>
        <dbReference type="Proteomes" id="UP001500171"/>
    </source>
</evidence>
<accession>A0ABP9N0H1</accession>
<name>A0ABP9N0H1_9GAMM</name>
<dbReference type="Proteomes" id="UP001500171">
    <property type="component" value="Unassembled WGS sequence"/>
</dbReference>